<evidence type="ECO:0000256" key="4">
    <source>
        <dbReference type="ARBA" id="ARBA00023277"/>
    </source>
</evidence>
<keyword evidence="3" id="KW-0136">Cellulose degradation</keyword>
<feature type="transmembrane region" description="Helical" evidence="8">
    <location>
        <begin position="58"/>
        <end position="81"/>
    </location>
</feature>
<dbReference type="SUPFAM" id="SSF51445">
    <property type="entry name" value="(Trans)glycosidases"/>
    <property type="match status" value="1"/>
</dbReference>
<reference evidence="10 11" key="1">
    <citation type="journal article" date="2024" name="Science">
        <title>Giant polyketide synthase enzymes in the biosynthesis of giant marine polyether toxins.</title>
        <authorList>
            <person name="Fallon T.R."/>
            <person name="Shende V.V."/>
            <person name="Wierzbicki I.H."/>
            <person name="Pendleton A.L."/>
            <person name="Watervoot N.F."/>
            <person name="Auber R.P."/>
            <person name="Gonzalez D.J."/>
            <person name="Wisecaver J.H."/>
            <person name="Moore B.S."/>
        </authorList>
    </citation>
    <scope>NUCLEOTIDE SEQUENCE [LARGE SCALE GENOMIC DNA]</scope>
    <source>
        <strain evidence="10 11">12B1</strain>
    </source>
</reference>
<name>A0AB34IYT9_PRYPA</name>
<accession>A0AB34IYT9</accession>
<keyword evidence="8" id="KW-1133">Transmembrane helix</keyword>
<evidence type="ECO:0000256" key="6">
    <source>
        <dbReference type="ARBA" id="ARBA00023326"/>
    </source>
</evidence>
<comment type="caution">
    <text evidence="10">The sequence shown here is derived from an EMBL/GenBank/DDBJ whole genome shotgun (WGS) entry which is preliminary data.</text>
</comment>
<keyword evidence="8" id="KW-0472">Membrane</keyword>
<proteinExistence type="inferred from homology"/>
<keyword evidence="4" id="KW-0119">Carbohydrate metabolism</keyword>
<dbReference type="InterPro" id="IPR001547">
    <property type="entry name" value="Glyco_hydro_5"/>
</dbReference>
<evidence type="ECO:0000259" key="9">
    <source>
        <dbReference type="Pfam" id="PF00150"/>
    </source>
</evidence>
<feature type="compositionally biased region" description="Low complexity" evidence="7">
    <location>
        <begin position="91"/>
        <end position="112"/>
    </location>
</feature>
<feature type="region of interest" description="Disordered" evidence="7">
    <location>
        <begin position="1"/>
        <end position="45"/>
    </location>
</feature>
<dbReference type="Pfam" id="PF00150">
    <property type="entry name" value="Cellulase"/>
    <property type="match status" value="1"/>
</dbReference>
<evidence type="ECO:0000256" key="3">
    <source>
        <dbReference type="ARBA" id="ARBA00023001"/>
    </source>
</evidence>
<feature type="region of interest" description="Disordered" evidence="7">
    <location>
        <begin position="144"/>
        <end position="188"/>
    </location>
</feature>
<organism evidence="10 11">
    <name type="scientific">Prymnesium parvum</name>
    <name type="common">Toxic golden alga</name>
    <dbReference type="NCBI Taxonomy" id="97485"/>
    <lineage>
        <taxon>Eukaryota</taxon>
        <taxon>Haptista</taxon>
        <taxon>Haptophyta</taxon>
        <taxon>Prymnesiophyceae</taxon>
        <taxon>Prymnesiales</taxon>
        <taxon>Prymnesiaceae</taxon>
        <taxon>Prymnesium</taxon>
    </lineage>
</organism>
<feature type="compositionally biased region" description="Low complexity" evidence="7">
    <location>
        <begin position="119"/>
        <end position="131"/>
    </location>
</feature>
<dbReference type="Proteomes" id="UP001515480">
    <property type="component" value="Unassembled WGS sequence"/>
</dbReference>
<dbReference type="Gene3D" id="3.20.20.80">
    <property type="entry name" value="Glycosidases"/>
    <property type="match status" value="1"/>
</dbReference>
<comment type="similarity">
    <text evidence="1">Belongs to the glycosyl hydrolase 5 (cellulase A) family.</text>
</comment>
<evidence type="ECO:0000256" key="8">
    <source>
        <dbReference type="SAM" id="Phobius"/>
    </source>
</evidence>
<dbReference type="AlphaFoldDB" id="A0AB34IYT9"/>
<evidence type="ECO:0000256" key="2">
    <source>
        <dbReference type="ARBA" id="ARBA00022801"/>
    </source>
</evidence>
<protein>
    <recommendedName>
        <fullName evidence="9">Glycoside hydrolase family 5 domain-containing protein</fullName>
    </recommendedName>
</protein>
<gene>
    <name evidence="10" type="ORF">AB1Y20_004457</name>
</gene>
<dbReference type="InterPro" id="IPR017853">
    <property type="entry name" value="GH"/>
</dbReference>
<feature type="compositionally biased region" description="Pro residues" evidence="7">
    <location>
        <begin position="152"/>
        <end position="165"/>
    </location>
</feature>
<keyword evidence="2" id="KW-0378">Hydrolase</keyword>
<dbReference type="GO" id="GO:0030245">
    <property type="term" value="P:cellulose catabolic process"/>
    <property type="evidence" value="ECO:0007669"/>
    <property type="project" value="UniProtKB-KW"/>
</dbReference>
<keyword evidence="8" id="KW-0812">Transmembrane</keyword>
<dbReference type="PANTHER" id="PTHR35923:SF2">
    <property type="entry name" value="ENDOGLUCANASE"/>
    <property type="match status" value="1"/>
</dbReference>
<keyword evidence="6" id="KW-0624">Polysaccharide degradation</keyword>
<dbReference type="EMBL" id="JBGBPQ010000016">
    <property type="protein sequence ID" value="KAL1508347.1"/>
    <property type="molecule type" value="Genomic_DNA"/>
</dbReference>
<feature type="compositionally biased region" description="Low complexity" evidence="7">
    <location>
        <begin position="166"/>
        <end position="177"/>
    </location>
</feature>
<dbReference type="PANTHER" id="PTHR35923">
    <property type="entry name" value="MAJOR EXTRACELLULAR ENDOGLUCANASE"/>
    <property type="match status" value="1"/>
</dbReference>
<evidence type="ECO:0000256" key="7">
    <source>
        <dbReference type="SAM" id="MobiDB-lite"/>
    </source>
</evidence>
<evidence type="ECO:0000313" key="11">
    <source>
        <dbReference type="Proteomes" id="UP001515480"/>
    </source>
</evidence>
<evidence type="ECO:0000313" key="10">
    <source>
        <dbReference type="EMBL" id="KAL1508347.1"/>
    </source>
</evidence>
<dbReference type="GO" id="GO:0004553">
    <property type="term" value="F:hydrolase activity, hydrolyzing O-glycosyl compounds"/>
    <property type="evidence" value="ECO:0007669"/>
    <property type="project" value="InterPro"/>
</dbReference>
<feature type="compositionally biased region" description="Basic residues" evidence="7">
    <location>
        <begin position="12"/>
        <end position="24"/>
    </location>
</feature>
<keyword evidence="5" id="KW-0326">Glycosidase</keyword>
<keyword evidence="11" id="KW-1185">Reference proteome</keyword>
<evidence type="ECO:0000256" key="1">
    <source>
        <dbReference type="ARBA" id="ARBA00005641"/>
    </source>
</evidence>
<sequence length="744" mass="79447">MQGWWTYARSGRPSRIRTSQRAKRLPAEDRPPAEVEEEEDGLPAPSCVSRVRSCAAPLARLLAAVAAVWSVALFGAAFLLVEAPLPSQTSSASALSASTSSSSPSSPTSTPSSSPPPSSSTSTPSASASASLFPPGVPLAPAAATNAAGFPPSSPLPHPQLPPLTSPLISTAPPATASGGGEGGEKAEAEDEVLVAANTPLDFYGKDGVLYANGHRFHILGINWFGSEGDIQMPEGLGYRPIGEYIDFLADHRFNALRLLFNAEDWRANPIVSHGSDWRLRADLNPQFVGATYRQMLRLVVRAAAARRLLVMPTLHRLRRSYGGWPGAWDGLWYEHGALGEAEVAAVWAEVAAALCGEWNVFAADLMNEPHAGLWDSAAWNDSEWRARGWVEWRADEVDWARGAAALAEGVRRGCPRLLVFVEGTAEYGSEWGESFAGLWRRGLMGGGGPVALANRSKLVLSPHTYGPSLYAPEALHQWFPARFKEPRFPANLRAYWDEMFGFIPAHGVPMVVGEFGGSMACCQLPGLLTNPDADAVYQREAVAYLNERSAGFFYFCLNPSSFDTGGILDSDWRTPVAKKMALLKTAPATAVRWLAPPSPPTPPPAAPCRPARCPSGYHLCAPNALQPTSFCDIDADCYGDRDICFPPRDMSDAACVVAADAPLPHGMCEAEYTACAPNARQPAVFCDLDADCYGNVNDCRALADVCPTGSGCCVLPASAPDPSESTRIAALNQLPACTTRSHS</sequence>
<feature type="region of interest" description="Disordered" evidence="7">
    <location>
        <begin position="91"/>
        <end position="131"/>
    </location>
</feature>
<feature type="domain" description="Glycoside hydrolase family 5" evidence="9">
    <location>
        <begin position="223"/>
        <end position="561"/>
    </location>
</feature>
<evidence type="ECO:0000256" key="5">
    <source>
        <dbReference type="ARBA" id="ARBA00023295"/>
    </source>
</evidence>